<protein>
    <submittedName>
        <fullName evidence="2">S-formylglutathione hydrolase FrmB</fullName>
    </submittedName>
</protein>
<feature type="signal peptide" evidence="1">
    <location>
        <begin position="1"/>
        <end position="19"/>
    </location>
</feature>
<evidence type="ECO:0000256" key="1">
    <source>
        <dbReference type="SAM" id="SignalP"/>
    </source>
</evidence>
<dbReference type="RefSeq" id="WP_085471125.1">
    <property type="nucleotide sequence ID" value="NZ_FXAU01000001.1"/>
</dbReference>
<organism evidence="2 3">
    <name type="scientific">Sphingobacterium psychroaquaticum</name>
    <dbReference type="NCBI Taxonomy" id="561061"/>
    <lineage>
        <taxon>Bacteria</taxon>
        <taxon>Pseudomonadati</taxon>
        <taxon>Bacteroidota</taxon>
        <taxon>Sphingobacteriia</taxon>
        <taxon>Sphingobacteriales</taxon>
        <taxon>Sphingobacteriaceae</taxon>
        <taxon>Sphingobacterium</taxon>
    </lineage>
</organism>
<dbReference type="InterPro" id="IPR000801">
    <property type="entry name" value="Esterase-like"/>
</dbReference>
<dbReference type="Pfam" id="PF00756">
    <property type="entry name" value="Esterase"/>
    <property type="match status" value="1"/>
</dbReference>
<accession>A0A1X7HXS2</accession>
<feature type="chain" id="PRO_5010884372" evidence="1">
    <location>
        <begin position="20"/>
        <end position="270"/>
    </location>
</feature>
<dbReference type="GO" id="GO:0016787">
    <property type="term" value="F:hydrolase activity"/>
    <property type="evidence" value="ECO:0007669"/>
    <property type="project" value="UniProtKB-KW"/>
</dbReference>
<proteinExistence type="predicted"/>
<dbReference type="InterPro" id="IPR050583">
    <property type="entry name" value="Mycobacterial_A85_antigen"/>
</dbReference>
<dbReference type="PANTHER" id="PTHR48098:SF1">
    <property type="entry name" value="DIACYLGLYCEROL ACYLTRANSFERASE_MYCOLYLTRANSFERASE AG85A"/>
    <property type="match status" value="1"/>
</dbReference>
<dbReference type="PANTHER" id="PTHR48098">
    <property type="entry name" value="ENTEROCHELIN ESTERASE-RELATED"/>
    <property type="match status" value="1"/>
</dbReference>
<dbReference type="Gene3D" id="3.40.50.1820">
    <property type="entry name" value="alpha/beta hydrolase"/>
    <property type="match status" value="1"/>
</dbReference>
<evidence type="ECO:0000313" key="3">
    <source>
        <dbReference type="Proteomes" id="UP000192980"/>
    </source>
</evidence>
<dbReference type="InterPro" id="IPR029058">
    <property type="entry name" value="AB_hydrolase_fold"/>
</dbReference>
<dbReference type="STRING" id="561061.SAMN05660862_0213"/>
<keyword evidence="3" id="KW-1185">Reference proteome</keyword>
<dbReference type="AlphaFoldDB" id="A0A1X7HXS2"/>
<dbReference type="SUPFAM" id="SSF53474">
    <property type="entry name" value="alpha/beta-Hydrolases"/>
    <property type="match status" value="1"/>
</dbReference>
<dbReference type="Proteomes" id="UP000192980">
    <property type="component" value="Unassembled WGS sequence"/>
</dbReference>
<keyword evidence="1" id="KW-0732">Signal</keyword>
<keyword evidence="2" id="KW-0378">Hydrolase</keyword>
<dbReference type="GO" id="GO:0016747">
    <property type="term" value="F:acyltransferase activity, transferring groups other than amino-acyl groups"/>
    <property type="evidence" value="ECO:0007669"/>
    <property type="project" value="TreeGrafter"/>
</dbReference>
<evidence type="ECO:0000313" key="2">
    <source>
        <dbReference type="EMBL" id="SMG06776.1"/>
    </source>
</evidence>
<sequence length="270" mass="30660">MSRLLTAIIFLLGISSVYAAKVDTVEVYSASMKKKVKTVVVSPEKGTPKATLYLLHGYSGNYGNWVNKTPQIKNWVDQNEYLIVCPDGGYDSWYWDIEGTGDRYETFVSKELVSYIEQQYGAPADRTKRGITGLSMGGHGALYLAIRHQDVFANAGSTSGGVDIRPFPNNWSIKKRIGEYHDNQTAWNEHTVIELIHQIRPGNLKLFIDCGTEDFFFGVNNALHEKLTYMNVAHDYLTMPGKHDWNYWSKSIDFQMAFFNQCFQEKPAAK</sequence>
<dbReference type="OrthoDB" id="9803578at2"/>
<dbReference type="EMBL" id="FXAU01000001">
    <property type="protein sequence ID" value="SMG06776.1"/>
    <property type="molecule type" value="Genomic_DNA"/>
</dbReference>
<gene>
    <name evidence="2" type="ORF">SAMN05660862_0213</name>
</gene>
<name>A0A1X7HXS2_9SPHI</name>
<reference evidence="2 3" key="1">
    <citation type="submission" date="2017-04" db="EMBL/GenBank/DDBJ databases">
        <authorList>
            <person name="Afonso C.L."/>
            <person name="Miller P.J."/>
            <person name="Scott M.A."/>
            <person name="Spackman E."/>
            <person name="Goraichik I."/>
            <person name="Dimitrov K.M."/>
            <person name="Suarez D.L."/>
            <person name="Swayne D.E."/>
        </authorList>
    </citation>
    <scope>NUCLEOTIDE SEQUENCE [LARGE SCALE GENOMIC DNA]</scope>
    <source>
        <strain evidence="2 3">DSM 22418</strain>
    </source>
</reference>